<keyword evidence="1" id="KW-0547">Nucleotide-binding</keyword>
<sequence length="523" mass="57242">MSHLMERMLFGKSDPVVKHKGAQEALTNLRSLDSEDTSTKTPAQLEHVLFGMETNLGTLLKCLQPSNTERIGSNDRKTIGEKASFYMSRAESIKAVIKVKKESREKERRRRNSNEEDIRRRFSKSKLEERKRASSNTACDVLGVRGGGANTSSAAAAAKTAGRRQSWSAASGEHVRRHGKQSVSVSKNVRSQVPRPSPPSQNPRQQGRGVGGVKSKNGEYLDSLDKQIVEELLMTPPETRFDDIVGLQDCKQALQETVILPTLRPDIFTGLRSPARGILLYGPPGTGKTMIARATACESGFNFFAVSASGLTSKWVGEGEKMMKSLFKVASDLAPSVVFMDEVDSLLSKRKEQGEHEASRRMKTEFLVQLDGVSAAGGSEENTGGSRPKSVLCIACTNLPWELDDAVLRRFARRIYVPLPDASGRRFLIHKLLAKNDNNIKAADLTKLVKATDGYSASDITNLCKEASMGPLRSLSLRSLAQCDSSSLPKISLTHFEKALKAVSPSVSKELLGKYEGWEGKST</sequence>
<accession>A0A9W7G0Y5</accession>
<dbReference type="GO" id="GO:0005524">
    <property type="term" value="F:ATP binding"/>
    <property type="evidence" value="ECO:0007669"/>
    <property type="project" value="UniProtKB-KW"/>
</dbReference>
<dbReference type="InterPro" id="IPR041569">
    <property type="entry name" value="AAA_lid_3"/>
</dbReference>
<dbReference type="GO" id="GO:0016887">
    <property type="term" value="F:ATP hydrolysis activity"/>
    <property type="evidence" value="ECO:0007669"/>
    <property type="project" value="InterPro"/>
</dbReference>
<dbReference type="PANTHER" id="PTHR23074:SF83">
    <property type="entry name" value="VACUOLAR PROTEIN SORTING-ASSOCIATED PROTEIN 4A"/>
    <property type="match status" value="1"/>
</dbReference>
<evidence type="ECO:0000259" key="4">
    <source>
        <dbReference type="SMART" id="SM00382"/>
    </source>
</evidence>
<organism evidence="5 6">
    <name type="scientific">Triparma columacea</name>
    <dbReference type="NCBI Taxonomy" id="722753"/>
    <lineage>
        <taxon>Eukaryota</taxon>
        <taxon>Sar</taxon>
        <taxon>Stramenopiles</taxon>
        <taxon>Ochrophyta</taxon>
        <taxon>Bolidophyceae</taxon>
        <taxon>Parmales</taxon>
        <taxon>Triparmaceae</taxon>
        <taxon>Triparma</taxon>
    </lineage>
</organism>
<dbReference type="OrthoDB" id="29072at2759"/>
<dbReference type="FunFam" id="3.40.50.300:FF:002588">
    <property type="entry name" value="ATPase, AAA family"/>
    <property type="match status" value="1"/>
</dbReference>
<feature type="domain" description="AAA+ ATPase" evidence="4">
    <location>
        <begin position="274"/>
        <end position="421"/>
    </location>
</feature>
<dbReference type="InterPro" id="IPR027417">
    <property type="entry name" value="P-loop_NTPase"/>
</dbReference>
<dbReference type="Pfam" id="PF17862">
    <property type="entry name" value="AAA_lid_3"/>
    <property type="match status" value="1"/>
</dbReference>
<name>A0A9W7G0Y5_9STRA</name>
<reference evidence="6" key="1">
    <citation type="journal article" date="2023" name="Commun. Biol.">
        <title>Genome analysis of Parmales, the sister group of diatoms, reveals the evolutionary specialization of diatoms from phago-mixotrophs to photoautotrophs.</title>
        <authorList>
            <person name="Ban H."/>
            <person name="Sato S."/>
            <person name="Yoshikawa S."/>
            <person name="Yamada K."/>
            <person name="Nakamura Y."/>
            <person name="Ichinomiya M."/>
            <person name="Sato N."/>
            <person name="Blanc-Mathieu R."/>
            <person name="Endo H."/>
            <person name="Kuwata A."/>
            <person name="Ogata H."/>
        </authorList>
    </citation>
    <scope>NUCLEOTIDE SEQUENCE [LARGE SCALE GENOMIC DNA]</scope>
</reference>
<gene>
    <name evidence="5" type="ORF">TrCOL_g10283</name>
</gene>
<keyword evidence="6" id="KW-1185">Reference proteome</keyword>
<dbReference type="AlphaFoldDB" id="A0A9W7G0Y5"/>
<dbReference type="PANTHER" id="PTHR23074">
    <property type="entry name" value="AAA DOMAIN-CONTAINING"/>
    <property type="match status" value="1"/>
</dbReference>
<dbReference type="Proteomes" id="UP001165065">
    <property type="component" value="Unassembled WGS sequence"/>
</dbReference>
<dbReference type="CDD" id="cd19509">
    <property type="entry name" value="RecA-like_VPS4-like"/>
    <property type="match status" value="1"/>
</dbReference>
<dbReference type="SMART" id="SM00382">
    <property type="entry name" value="AAA"/>
    <property type="match status" value="1"/>
</dbReference>
<dbReference type="Gene3D" id="3.40.50.300">
    <property type="entry name" value="P-loop containing nucleotide triphosphate hydrolases"/>
    <property type="match status" value="1"/>
</dbReference>
<evidence type="ECO:0000313" key="6">
    <source>
        <dbReference type="Proteomes" id="UP001165065"/>
    </source>
</evidence>
<dbReference type="FunFam" id="1.10.8.60:FF:000022">
    <property type="entry name" value="Fidgetin like 1"/>
    <property type="match status" value="1"/>
</dbReference>
<dbReference type="Gene3D" id="1.10.8.60">
    <property type="match status" value="1"/>
</dbReference>
<evidence type="ECO:0000256" key="2">
    <source>
        <dbReference type="ARBA" id="ARBA00022840"/>
    </source>
</evidence>
<dbReference type="InterPro" id="IPR050304">
    <property type="entry name" value="MT-severing_AAA_ATPase"/>
</dbReference>
<evidence type="ECO:0000256" key="1">
    <source>
        <dbReference type="ARBA" id="ARBA00022741"/>
    </source>
</evidence>
<dbReference type="InterPro" id="IPR003959">
    <property type="entry name" value="ATPase_AAA_core"/>
</dbReference>
<feature type="region of interest" description="Disordered" evidence="3">
    <location>
        <begin position="140"/>
        <end position="218"/>
    </location>
</feature>
<dbReference type="Pfam" id="PF00004">
    <property type="entry name" value="AAA"/>
    <property type="match status" value="1"/>
</dbReference>
<dbReference type="SUPFAM" id="SSF52540">
    <property type="entry name" value="P-loop containing nucleoside triphosphate hydrolases"/>
    <property type="match status" value="1"/>
</dbReference>
<protein>
    <recommendedName>
        <fullName evidence="4">AAA+ ATPase domain-containing protein</fullName>
    </recommendedName>
</protein>
<comment type="caution">
    <text evidence="5">The sequence shown here is derived from an EMBL/GenBank/DDBJ whole genome shotgun (WGS) entry which is preliminary data.</text>
</comment>
<keyword evidence="2" id="KW-0067">ATP-binding</keyword>
<evidence type="ECO:0000256" key="3">
    <source>
        <dbReference type="SAM" id="MobiDB-lite"/>
    </source>
</evidence>
<evidence type="ECO:0000313" key="5">
    <source>
        <dbReference type="EMBL" id="GMI26830.1"/>
    </source>
</evidence>
<dbReference type="InterPro" id="IPR003593">
    <property type="entry name" value="AAA+_ATPase"/>
</dbReference>
<feature type="compositionally biased region" description="Low complexity" evidence="3">
    <location>
        <begin position="150"/>
        <end position="160"/>
    </location>
</feature>
<dbReference type="EMBL" id="BRYA01000635">
    <property type="protein sequence ID" value="GMI26830.1"/>
    <property type="molecule type" value="Genomic_DNA"/>
</dbReference>
<proteinExistence type="predicted"/>